<dbReference type="PROSITE" id="PS50157">
    <property type="entry name" value="ZINC_FINGER_C2H2_2"/>
    <property type="match status" value="1"/>
</dbReference>
<keyword evidence="2" id="KW-0862">Zinc</keyword>
<dbReference type="SUPFAM" id="SSF57667">
    <property type="entry name" value="beta-beta-alpha zinc fingers"/>
    <property type="match status" value="1"/>
</dbReference>
<dbReference type="PANTHER" id="PTHR47660">
    <property type="entry name" value="TRANSCRIPTION FACTOR WITH C2H2 AND ZN(2)-CYS(6) DNA BINDING DOMAIN (EUROFUNG)-RELATED-RELATED"/>
    <property type="match status" value="1"/>
</dbReference>
<dbReference type="OrthoDB" id="654211at2759"/>
<keyword evidence="3" id="KW-0805">Transcription regulation</keyword>
<dbReference type="InterPro" id="IPR001138">
    <property type="entry name" value="Zn2Cys6_DnaBD"/>
</dbReference>
<keyword evidence="1" id="KW-0479">Metal-binding</keyword>
<accession>A0A9W9JU68</accession>
<dbReference type="InterPro" id="IPR036864">
    <property type="entry name" value="Zn2-C6_fun-type_DNA-bd_sf"/>
</dbReference>
<keyword evidence="5" id="KW-0804">Transcription</keyword>
<keyword evidence="12" id="KW-1185">Reference proteome</keyword>
<dbReference type="GO" id="GO:0003677">
    <property type="term" value="F:DNA binding"/>
    <property type="evidence" value="ECO:0007669"/>
    <property type="project" value="UniProtKB-KW"/>
</dbReference>
<evidence type="ECO:0008006" key="13">
    <source>
        <dbReference type="Google" id="ProtNLM"/>
    </source>
</evidence>
<comment type="caution">
    <text evidence="11">The sequence shown here is derived from an EMBL/GenBank/DDBJ whole genome shotgun (WGS) entry which is preliminary data.</text>
</comment>
<organism evidence="11 12">
    <name type="scientific">Penicillium alfredii</name>
    <dbReference type="NCBI Taxonomy" id="1506179"/>
    <lineage>
        <taxon>Eukaryota</taxon>
        <taxon>Fungi</taxon>
        <taxon>Dikarya</taxon>
        <taxon>Ascomycota</taxon>
        <taxon>Pezizomycotina</taxon>
        <taxon>Eurotiomycetes</taxon>
        <taxon>Eurotiomycetidae</taxon>
        <taxon>Eurotiales</taxon>
        <taxon>Aspergillaceae</taxon>
        <taxon>Penicillium</taxon>
    </lineage>
</organism>
<protein>
    <recommendedName>
        <fullName evidence="13">Zn(2)-C6 fungal-type domain-containing protein</fullName>
    </recommendedName>
</protein>
<evidence type="ECO:0000256" key="3">
    <source>
        <dbReference type="ARBA" id="ARBA00023015"/>
    </source>
</evidence>
<proteinExistence type="predicted"/>
<evidence type="ECO:0000256" key="8">
    <source>
        <dbReference type="SAM" id="MobiDB-lite"/>
    </source>
</evidence>
<dbReference type="InterPro" id="IPR036236">
    <property type="entry name" value="Znf_C2H2_sf"/>
</dbReference>
<evidence type="ECO:0000313" key="11">
    <source>
        <dbReference type="EMBL" id="KAJ5081676.1"/>
    </source>
</evidence>
<name>A0A9W9JU68_9EURO</name>
<evidence type="ECO:0000259" key="9">
    <source>
        <dbReference type="PROSITE" id="PS50048"/>
    </source>
</evidence>
<reference evidence="11" key="1">
    <citation type="submission" date="2022-11" db="EMBL/GenBank/DDBJ databases">
        <authorList>
            <person name="Petersen C."/>
        </authorList>
    </citation>
    <scope>NUCLEOTIDE SEQUENCE</scope>
    <source>
        <strain evidence="11">IBT 34128</strain>
    </source>
</reference>
<dbReference type="PROSITE" id="PS50048">
    <property type="entry name" value="ZN2_CY6_FUNGAL_2"/>
    <property type="match status" value="1"/>
</dbReference>
<evidence type="ECO:0000256" key="1">
    <source>
        <dbReference type="ARBA" id="ARBA00022723"/>
    </source>
</evidence>
<dbReference type="AlphaFoldDB" id="A0A9W9JU68"/>
<feature type="domain" description="C2H2-type" evidence="10">
    <location>
        <begin position="18"/>
        <end position="36"/>
    </location>
</feature>
<evidence type="ECO:0000256" key="6">
    <source>
        <dbReference type="ARBA" id="ARBA00023242"/>
    </source>
</evidence>
<dbReference type="GeneID" id="81399634"/>
<dbReference type="RefSeq" id="XP_056506963.1">
    <property type="nucleotide sequence ID" value="XM_056660465.1"/>
</dbReference>
<evidence type="ECO:0000259" key="10">
    <source>
        <dbReference type="PROSITE" id="PS50157"/>
    </source>
</evidence>
<dbReference type="InterPro" id="IPR013087">
    <property type="entry name" value="Znf_C2H2_type"/>
</dbReference>
<evidence type="ECO:0000256" key="5">
    <source>
        <dbReference type="ARBA" id="ARBA00023163"/>
    </source>
</evidence>
<dbReference type="Proteomes" id="UP001141434">
    <property type="component" value="Unassembled WGS sequence"/>
</dbReference>
<keyword evidence="4" id="KW-0238">DNA-binding</keyword>
<dbReference type="GO" id="GO:0000981">
    <property type="term" value="F:DNA-binding transcription factor activity, RNA polymerase II-specific"/>
    <property type="evidence" value="ECO:0007669"/>
    <property type="project" value="InterPro"/>
</dbReference>
<gene>
    <name evidence="11" type="ORF">NUU61_009940</name>
</gene>
<reference evidence="11" key="2">
    <citation type="journal article" date="2023" name="IMA Fungus">
        <title>Comparative genomic study of the Penicillium genus elucidates a diverse pangenome and 15 lateral gene transfer events.</title>
        <authorList>
            <person name="Petersen C."/>
            <person name="Sorensen T."/>
            <person name="Nielsen M.R."/>
            <person name="Sondergaard T.E."/>
            <person name="Sorensen J.L."/>
            <person name="Fitzpatrick D.A."/>
            <person name="Frisvad J.C."/>
            <person name="Nielsen K.L."/>
        </authorList>
    </citation>
    <scope>NUCLEOTIDE SEQUENCE</scope>
    <source>
        <strain evidence="11">IBT 34128</strain>
    </source>
</reference>
<evidence type="ECO:0000256" key="2">
    <source>
        <dbReference type="ARBA" id="ARBA00022833"/>
    </source>
</evidence>
<dbReference type="Pfam" id="PF00172">
    <property type="entry name" value="Zn_clus"/>
    <property type="match status" value="1"/>
</dbReference>
<dbReference type="GO" id="GO:0008270">
    <property type="term" value="F:zinc ion binding"/>
    <property type="evidence" value="ECO:0007669"/>
    <property type="project" value="UniProtKB-KW"/>
</dbReference>
<feature type="region of interest" description="Disordered" evidence="8">
    <location>
        <begin position="108"/>
        <end position="130"/>
    </location>
</feature>
<sequence>MEETSPARVETSTAEKQWKCSECASIFRRQDHLKRHTLTPYRDVLRRHWKSCKARVEAGHAMPAPFRSGKQKRACDSCAGLRKACNGEQPCSECGHRHRRCTYQRLGEEDDPAGSGSRILSNLERQDRASQMDVVSGSSASEQPWSLGLQTFYPSREASMRIKDRYNYAT</sequence>
<evidence type="ECO:0000256" key="7">
    <source>
        <dbReference type="PROSITE-ProRule" id="PRU00042"/>
    </source>
</evidence>
<dbReference type="EMBL" id="JAPMSZ010000012">
    <property type="protein sequence ID" value="KAJ5081676.1"/>
    <property type="molecule type" value="Genomic_DNA"/>
</dbReference>
<keyword evidence="6" id="KW-0539">Nucleus</keyword>
<evidence type="ECO:0000256" key="4">
    <source>
        <dbReference type="ARBA" id="ARBA00023125"/>
    </source>
</evidence>
<dbReference type="Gene3D" id="3.30.160.60">
    <property type="entry name" value="Classic Zinc Finger"/>
    <property type="match status" value="1"/>
</dbReference>
<dbReference type="SUPFAM" id="SSF57701">
    <property type="entry name" value="Zn2/Cys6 DNA-binding domain"/>
    <property type="match status" value="1"/>
</dbReference>
<keyword evidence="7" id="KW-0863">Zinc-finger</keyword>
<evidence type="ECO:0000313" key="12">
    <source>
        <dbReference type="Proteomes" id="UP001141434"/>
    </source>
</evidence>
<feature type="domain" description="Zn(2)-C6 fungal-type" evidence="9">
    <location>
        <begin position="74"/>
        <end position="103"/>
    </location>
</feature>
<dbReference type="Gene3D" id="4.10.240.10">
    <property type="entry name" value="Zn(2)-C6 fungal-type DNA-binding domain"/>
    <property type="match status" value="1"/>
</dbReference>